<dbReference type="PANTHER" id="PTHR47526:SF3">
    <property type="entry name" value="PHD-TYPE DOMAIN-CONTAINING PROTEIN"/>
    <property type="match status" value="1"/>
</dbReference>
<name>A0A6P8ISW4_ACTTE</name>
<dbReference type="GeneID" id="116303857"/>
<organism evidence="2 3">
    <name type="scientific">Actinia tenebrosa</name>
    <name type="common">Australian red waratah sea anemone</name>
    <dbReference type="NCBI Taxonomy" id="6105"/>
    <lineage>
        <taxon>Eukaryota</taxon>
        <taxon>Metazoa</taxon>
        <taxon>Cnidaria</taxon>
        <taxon>Anthozoa</taxon>
        <taxon>Hexacorallia</taxon>
        <taxon>Actiniaria</taxon>
        <taxon>Actiniidae</taxon>
        <taxon>Actinia</taxon>
    </lineage>
</organism>
<evidence type="ECO:0000313" key="2">
    <source>
        <dbReference type="Proteomes" id="UP000515163"/>
    </source>
</evidence>
<dbReference type="InterPro" id="IPR019080">
    <property type="entry name" value="YqaJ_viral_recombinase"/>
</dbReference>
<dbReference type="Pfam" id="PF09588">
    <property type="entry name" value="YqaJ"/>
    <property type="match status" value="1"/>
</dbReference>
<dbReference type="PANTHER" id="PTHR47526">
    <property type="entry name" value="ATP-DEPENDENT DNA HELICASE"/>
    <property type="match status" value="1"/>
</dbReference>
<dbReference type="AlphaFoldDB" id="A0A6P8ISW4"/>
<dbReference type="InterPro" id="IPR011604">
    <property type="entry name" value="PDDEXK-like_dom_sf"/>
</dbReference>
<sequence length="273" mass="31400">MPRSYVVEAGGRKYRRNRRHIRRATDNANKDARCSFRRTYEGGQDEEEIQSSILKHESLRQKYQHWKTVIRNINTAIGNVPIGSYLGYQFFDENNEEIQFVFDRRQENIRSESDVLKYVKPFPSLPVGAIDNIPFVPPENLTPEEVRVLSSITLTLERAQELFDKTVGQSLLPEWFEARKKRLTASNVGAVLHRKKKPTESFLQSIFDPKDLSNVESIRHGRQNGLKAQAIYACEMQKKNRKFTVFEAGLAVNPSLPFLGATPDAKVFDPTEK</sequence>
<evidence type="ECO:0000313" key="3">
    <source>
        <dbReference type="RefSeq" id="XP_031569328.1"/>
    </source>
</evidence>
<dbReference type="KEGG" id="aten:116303857"/>
<keyword evidence="2" id="KW-1185">Reference proteome</keyword>
<dbReference type="Gene3D" id="3.90.320.10">
    <property type="match status" value="1"/>
</dbReference>
<gene>
    <name evidence="3" type="primary">LOC116303857</name>
</gene>
<reference evidence="3" key="1">
    <citation type="submission" date="2025-08" db="UniProtKB">
        <authorList>
            <consortium name="RefSeq"/>
        </authorList>
    </citation>
    <scope>IDENTIFICATION</scope>
    <source>
        <tissue evidence="3">Tentacle</tissue>
    </source>
</reference>
<evidence type="ECO:0000259" key="1">
    <source>
        <dbReference type="Pfam" id="PF09588"/>
    </source>
</evidence>
<feature type="domain" description="YqaJ viral recombinase" evidence="1">
    <location>
        <begin position="174"/>
        <end position="269"/>
    </location>
</feature>
<dbReference type="SUPFAM" id="SSF52980">
    <property type="entry name" value="Restriction endonuclease-like"/>
    <property type="match status" value="1"/>
</dbReference>
<protein>
    <submittedName>
        <fullName evidence="3">Uncharacterized protein LOC116303857</fullName>
    </submittedName>
</protein>
<dbReference type="CDD" id="cd22343">
    <property type="entry name" value="PDDEXK_lambda_exonuclease-like"/>
    <property type="match status" value="1"/>
</dbReference>
<proteinExistence type="predicted"/>
<dbReference type="OrthoDB" id="5954832at2759"/>
<dbReference type="InterPro" id="IPR011335">
    <property type="entry name" value="Restrct_endonuc-II-like"/>
</dbReference>
<dbReference type="RefSeq" id="XP_031569328.1">
    <property type="nucleotide sequence ID" value="XM_031713468.1"/>
</dbReference>
<dbReference type="InParanoid" id="A0A6P8ISW4"/>
<accession>A0A6P8ISW4</accession>
<dbReference type="GO" id="GO:0006281">
    <property type="term" value="P:DNA repair"/>
    <property type="evidence" value="ECO:0007669"/>
    <property type="project" value="UniProtKB-ARBA"/>
</dbReference>
<dbReference type="Proteomes" id="UP000515163">
    <property type="component" value="Unplaced"/>
</dbReference>